<protein>
    <submittedName>
        <fullName evidence="3">Uncharacterized protein</fullName>
    </submittedName>
</protein>
<sequence length="197" mass="22085">MLHPPYLLLQCFALSLSLARSALLPMEHLDNTKDVFWDNGGQNLTHGATVVMGSPTWLSFPGGEHGYDPEFSDMSPFLLASGPGFLPVNESHTIPSIKMVDLYPMMCHLLGLHNPGPHNGSLARVAHLLQPHNNNAHSWFTSPWDAFTRMLINTFNPYHFLFYSIDVSLVLLLFDIVFGAISSCPLLLTMIQRRCFY</sequence>
<reference evidence="3 4" key="1">
    <citation type="submission" date="2019-07" db="EMBL/GenBank/DDBJ databases">
        <title>Annotation for the trematode Paragonimus westermani.</title>
        <authorList>
            <person name="Choi Y.-J."/>
        </authorList>
    </citation>
    <scope>NUCLEOTIDE SEQUENCE [LARGE SCALE GENOMIC DNA]</scope>
    <source>
        <strain evidence="3">180907_Pwestermani</strain>
    </source>
</reference>
<keyword evidence="1" id="KW-0472">Membrane</keyword>
<dbReference type="PANTHER" id="PTHR10151:SF120">
    <property type="entry name" value="BIS(5'-ADENOSYL)-TRIPHOSPHATASE"/>
    <property type="match status" value="1"/>
</dbReference>
<evidence type="ECO:0000313" key="4">
    <source>
        <dbReference type="Proteomes" id="UP000699462"/>
    </source>
</evidence>
<dbReference type="SUPFAM" id="SSF53649">
    <property type="entry name" value="Alkaline phosphatase-like"/>
    <property type="match status" value="1"/>
</dbReference>
<dbReference type="GO" id="GO:0016787">
    <property type="term" value="F:hydrolase activity"/>
    <property type="evidence" value="ECO:0007669"/>
    <property type="project" value="UniProtKB-ARBA"/>
</dbReference>
<dbReference type="AlphaFoldDB" id="A0A8T0D4B8"/>
<feature type="signal peptide" evidence="2">
    <location>
        <begin position="1"/>
        <end position="21"/>
    </location>
</feature>
<dbReference type="PANTHER" id="PTHR10151">
    <property type="entry name" value="ECTONUCLEOTIDE PYROPHOSPHATASE/PHOSPHODIESTERASE"/>
    <property type="match status" value="1"/>
</dbReference>
<feature type="transmembrane region" description="Helical" evidence="1">
    <location>
        <begin position="160"/>
        <end position="188"/>
    </location>
</feature>
<keyword evidence="4" id="KW-1185">Reference proteome</keyword>
<keyword evidence="1" id="KW-0812">Transmembrane</keyword>
<evidence type="ECO:0000256" key="2">
    <source>
        <dbReference type="SAM" id="SignalP"/>
    </source>
</evidence>
<keyword evidence="1" id="KW-1133">Transmembrane helix</keyword>
<evidence type="ECO:0000256" key="1">
    <source>
        <dbReference type="SAM" id="Phobius"/>
    </source>
</evidence>
<comment type="caution">
    <text evidence="3">The sequence shown here is derived from an EMBL/GenBank/DDBJ whole genome shotgun (WGS) entry which is preliminary data.</text>
</comment>
<gene>
    <name evidence="3" type="ORF">P879_11661</name>
</gene>
<dbReference type="Gene3D" id="3.40.720.10">
    <property type="entry name" value="Alkaline Phosphatase, subunit A"/>
    <property type="match status" value="1"/>
</dbReference>
<dbReference type="InterPro" id="IPR017850">
    <property type="entry name" value="Alkaline_phosphatase_core_sf"/>
</dbReference>
<keyword evidence="2" id="KW-0732">Signal</keyword>
<evidence type="ECO:0000313" key="3">
    <source>
        <dbReference type="EMBL" id="KAF8562422.1"/>
    </source>
</evidence>
<name>A0A8T0D4B8_9TREM</name>
<accession>A0A8T0D4B8</accession>
<proteinExistence type="predicted"/>
<dbReference type="EMBL" id="JTDF01020415">
    <property type="protein sequence ID" value="KAF8562422.1"/>
    <property type="molecule type" value="Genomic_DNA"/>
</dbReference>
<organism evidence="3 4">
    <name type="scientific">Paragonimus westermani</name>
    <dbReference type="NCBI Taxonomy" id="34504"/>
    <lineage>
        <taxon>Eukaryota</taxon>
        <taxon>Metazoa</taxon>
        <taxon>Spiralia</taxon>
        <taxon>Lophotrochozoa</taxon>
        <taxon>Platyhelminthes</taxon>
        <taxon>Trematoda</taxon>
        <taxon>Digenea</taxon>
        <taxon>Plagiorchiida</taxon>
        <taxon>Troglotremata</taxon>
        <taxon>Troglotrematidae</taxon>
        <taxon>Paragonimus</taxon>
    </lineage>
</organism>
<feature type="chain" id="PRO_5035849552" evidence="2">
    <location>
        <begin position="22"/>
        <end position="197"/>
    </location>
</feature>
<dbReference type="OrthoDB" id="6151632at2759"/>
<dbReference type="Proteomes" id="UP000699462">
    <property type="component" value="Unassembled WGS sequence"/>
</dbReference>